<gene>
    <name evidence="2" type="ORF">AMATHDRAFT_61600</name>
</gene>
<dbReference type="Proteomes" id="UP000242287">
    <property type="component" value="Unassembled WGS sequence"/>
</dbReference>
<feature type="region of interest" description="Disordered" evidence="1">
    <location>
        <begin position="51"/>
        <end position="87"/>
    </location>
</feature>
<feature type="compositionally biased region" description="Basic residues" evidence="1">
    <location>
        <begin position="51"/>
        <end position="64"/>
    </location>
</feature>
<keyword evidence="3" id="KW-1185">Reference proteome</keyword>
<feature type="compositionally biased region" description="Polar residues" evidence="1">
    <location>
        <begin position="66"/>
        <end position="80"/>
    </location>
</feature>
<dbReference type="EMBL" id="KZ302010">
    <property type="protein sequence ID" value="PFH50143.1"/>
    <property type="molecule type" value="Genomic_DNA"/>
</dbReference>
<protein>
    <submittedName>
        <fullName evidence="2">Uncharacterized protein</fullName>
    </submittedName>
</protein>
<evidence type="ECO:0000256" key="1">
    <source>
        <dbReference type="SAM" id="MobiDB-lite"/>
    </source>
</evidence>
<sequence>MSHQPANTPSLSSSLSPPSSFNNSVGSVTHEGLQKALQHIPSHHFHKISFKSRSHKAGGRHKKSLNPPTFTQPRFATNPQEGELKAGKSGSYRYSVTHEYPIQVDAMAQHASALGECGIPSTLLMTAPPTSVPAQNRAFHIADSRSPVFPVHAPFSSPSVIYDNFTQYPTGNSLPSAYDNQCLAYYNSNYYSFQSSGLHYPAPIHAVGVELQPDFSSLYYQDPRITLPQYSSLAPGVPVPGMWTAENVGRDCLETVNYFPLLDGNAFVNSTGSLATGAIYPPDHMHAIQSGMPFQLGEPPTKY</sequence>
<dbReference type="AlphaFoldDB" id="A0A2A9NR35"/>
<proteinExistence type="predicted"/>
<accession>A0A2A9NR35</accession>
<evidence type="ECO:0000313" key="2">
    <source>
        <dbReference type="EMBL" id="PFH50143.1"/>
    </source>
</evidence>
<organism evidence="2 3">
    <name type="scientific">Amanita thiersii Skay4041</name>
    <dbReference type="NCBI Taxonomy" id="703135"/>
    <lineage>
        <taxon>Eukaryota</taxon>
        <taxon>Fungi</taxon>
        <taxon>Dikarya</taxon>
        <taxon>Basidiomycota</taxon>
        <taxon>Agaricomycotina</taxon>
        <taxon>Agaricomycetes</taxon>
        <taxon>Agaricomycetidae</taxon>
        <taxon>Agaricales</taxon>
        <taxon>Pluteineae</taxon>
        <taxon>Amanitaceae</taxon>
        <taxon>Amanita</taxon>
    </lineage>
</organism>
<reference evidence="2 3" key="1">
    <citation type="submission" date="2014-02" db="EMBL/GenBank/DDBJ databases">
        <title>Transposable element dynamics among asymbiotic and ectomycorrhizal Amanita fungi.</title>
        <authorList>
            <consortium name="DOE Joint Genome Institute"/>
            <person name="Hess J."/>
            <person name="Skrede I."/>
            <person name="Wolfe B."/>
            <person name="LaButti K."/>
            <person name="Ohm R.A."/>
            <person name="Grigoriev I.V."/>
            <person name="Pringle A."/>
        </authorList>
    </citation>
    <scope>NUCLEOTIDE SEQUENCE [LARGE SCALE GENOMIC DNA]</scope>
    <source>
        <strain evidence="2 3">SKay4041</strain>
    </source>
</reference>
<feature type="compositionally biased region" description="Low complexity" evidence="1">
    <location>
        <begin position="9"/>
        <end position="20"/>
    </location>
</feature>
<evidence type="ECO:0000313" key="3">
    <source>
        <dbReference type="Proteomes" id="UP000242287"/>
    </source>
</evidence>
<name>A0A2A9NR35_9AGAR</name>
<feature type="region of interest" description="Disordered" evidence="1">
    <location>
        <begin position="1"/>
        <end position="26"/>
    </location>
</feature>